<comment type="caution">
    <text evidence="2">The sequence shown here is derived from an EMBL/GenBank/DDBJ whole genome shotgun (WGS) entry which is preliminary data.</text>
</comment>
<proteinExistence type="predicted"/>
<dbReference type="GO" id="GO:0016740">
    <property type="term" value="F:transferase activity"/>
    <property type="evidence" value="ECO:0007669"/>
    <property type="project" value="UniProtKB-KW"/>
</dbReference>
<dbReference type="InterPro" id="IPR050834">
    <property type="entry name" value="Glycosyltransf_2"/>
</dbReference>
<protein>
    <submittedName>
        <fullName evidence="2">Glycosyl transferase, family 2</fullName>
    </submittedName>
</protein>
<dbReference type="Proteomes" id="UP000077349">
    <property type="component" value="Unassembled WGS sequence"/>
</dbReference>
<dbReference type="EMBL" id="LVHD01000018">
    <property type="protein sequence ID" value="OAG76503.1"/>
    <property type="molecule type" value="Genomic_DNA"/>
</dbReference>
<feature type="domain" description="Glycosyltransferase 2-like" evidence="1">
    <location>
        <begin position="18"/>
        <end position="186"/>
    </location>
</feature>
<keyword evidence="2" id="KW-0808">Transferase</keyword>
<evidence type="ECO:0000313" key="3">
    <source>
        <dbReference type="Proteomes" id="UP000077349"/>
    </source>
</evidence>
<sequence>MTMISSTNGSDASADVAIIMRTKDRHLLLPRALGSVLLQKFSNWHLYLVNDGGEREALEKLLDVYRPIFGDRLTVLHNEEALGSAAALNVALATGSEEFVAVHGDGDSWDPAFLINTVLFLSDPKKASYLGVATDCYVIDEVIEEGGVIRETRRHVWARERGITDYTKMLCSNTFAPICFLFRRSVIG</sequence>
<dbReference type="PANTHER" id="PTHR43685">
    <property type="entry name" value="GLYCOSYLTRANSFERASE"/>
    <property type="match status" value="1"/>
</dbReference>
<organism evidence="2 3">
    <name type="scientific">Acetobacter malorum</name>
    <dbReference type="NCBI Taxonomy" id="178901"/>
    <lineage>
        <taxon>Bacteria</taxon>
        <taxon>Pseudomonadati</taxon>
        <taxon>Pseudomonadota</taxon>
        <taxon>Alphaproteobacteria</taxon>
        <taxon>Acetobacterales</taxon>
        <taxon>Acetobacteraceae</taxon>
        <taxon>Acetobacter</taxon>
    </lineage>
</organism>
<dbReference type="Pfam" id="PF00535">
    <property type="entry name" value="Glycos_transf_2"/>
    <property type="match status" value="1"/>
</dbReference>
<gene>
    <name evidence="2" type="ORF">Amal_02277</name>
</gene>
<evidence type="ECO:0000259" key="1">
    <source>
        <dbReference type="Pfam" id="PF00535"/>
    </source>
</evidence>
<name>A0A177G8A9_9PROT</name>
<accession>A0A177G8A9</accession>
<evidence type="ECO:0000313" key="2">
    <source>
        <dbReference type="EMBL" id="OAG76503.1"/>
    </source>
</evidence>
<dbReference type="CDD" id="cd00761">
    <property type="entry name" value="Glyco_tranf_GTA_type"/>
    <property type="match status" value="1"/>
</dbReference>
<dbReference type="Gene3D" id="3.90.550.10">
    <property type="entry name" value="Spore Coat Polysaccharide Biosynthesis Protein SpsA, Chain A"/>
    <property type="match status" value="1"/>
</dbReference>
<dbReference type="InterPro" id="IPR029044">
    <property type="entry name" value="Nucleotide-diphossugar_trans"/>
</dbReference>
<dbReference type="InterPro" id="IPR001173">
    <property type="entry name" value="Glyco_trans_2-like"/>
</dbReference>
<dbReference type="PATRIC" id="fig|178901.16.peg.2429"/>
<dbReference type="STRING" id="178901.AmDm5_2371"/>
<dbReference type="SUPFAM" id="SSF53448">
    <property type="entry name" value="Nucleotide-diphospho-sugar transferases"/>
    <property type="match status" value="1"/>
</dbReference>
<dbReference type="PANTHER" id="PTHR43685:SF2">
    <property type="entry name" value="GLYCOSYLTRANSFERASE 2-LIKE DOMAIN-CONTAINING PROTEIN"/>
    <property type="match status" value="1"/>
</dbReference>
<dbReference type="AlphaFoldDB" id="A0A177G8A9"/>
<reference evidence="2 3" key="1">
    <citation type="submission" date="2016-03" db="EMBL/GenBank/DDBJ databases">
        <title>Draft genome sequence of Acetobacter malorum CECT 7742, a strain isolated from strawberry vinegar.</title>
        <authorList>
            <person name="Sainz F."/>
            <person name="Mas A."/>
            <person name="Torija M.J."/>
        </authorList>
    </citation>
    <scope>NUCLEOTIDE SEQUENCE [LARGE SCALE GENOMIC DNA]</scope>
    <source>
        <strain evidence="2 3">CECT 7742</strain>
    </source>
</reference>